<dbReference type="AlphaFoldDB" id="A0A0F9FJ20"/>
<sequence>MKHIRLWTFMVAAALMLSLNTIGCSKDNSSTAPTEGRQRIGAVCNDGTQSSATGSGACSSHGGVNHWLYKD</sequence>
<accession>A0A0F9FJ20</accession>
<protein>
    <recommendedName>
        <fullName evidence="3">DUF3761 domain-containing protein</fullName>
    </recommendedName>
</protein>
<evidence type="ECO:0008006" key="3">
    <source>
        <dbReference type="Google" id="ProtNLM"/>
    </source>
</evidence>
<name>A0A0F9FJ20_9ZZZZ</name>
<reference evidence="2" key="1">
    <citation type="journal article" date="2015" name="Nature">
        <title>Complex archaea that bridge the gap between prokaryotes and eukaryotes.</title>
        <authorList>
            <person name="Spang A."/>
            <person name="Saw J.H."/>
            <person name="Jorgensen S.L."/>
            <person name="Zaremba-Niedzwiedzka K."/>
            <person name="Martijn J."/>
            <person name="Lind A.E."/>
            <person name="van Eijk R."/>
            <person name="Schleper C."/>
            <person name="Guy L."/>
            <person name="Ettema T.J."/>
        </authorList>
    </citation>
    <scope>NUCLEOTIDE SEQUENCE</scope>
</reference>
<organism evidence="2">
    <name type="scientific">marine sediment metagenome</name>
    <dbReference type="NCBI Taxonomy" id="412755"/>
    <lineage>
        <taxon>unclassified sequences</taxon>
        <taxon>metagenomes</taxon>
        <taxon>ecological metagenomes</taxon>
    </lineage>
</organism>
<comment type="caution">
    <text evidence="2">The sequence shown here is derived from an EMBL/GenBank/DDBJ whole genome shotgun (WGS) entry which is preliminary data.</text>
</comment>
<dbReference type="EMBL" id="LAZR01023443">
    <property type="protein sequence ID" value="KKL78476.1"/>
    <property type="molecule type" value="Genomic_DNA"/>
</dbReference>
<evidence type="ECO:0000313" key="2">
    <source>
        <dbReference type="EMBL" id="KKL78476.1"/>
    </source>
</evidence>
<gene>
    <name evidence="2" type="ORF">LCGC14_2024460</name>
</gene>
<evidence type="ECO:0000256" key="1">
    <source>
        <dbReference type="SAM" id="MobiDB-lite"/>
    </source>
</evidence>
<proteinExistence type="predicted"/>
<feature type="region of interest" description="Disordered" evidence="1">
    <location>
        <begin position="50"/>
        <end position="71"/>
    </location>
</feature>